<comment type="cofactor">
    <cofactor evidence="1">
        <name>pyridoxal 5'-phosphate</name>
        <dbReference type="ChEBI" id="CHEBI:597326"/>
    </cofactor>
</comment>
<evidence type="ECO:0000256" key="2">
    <source>
        <dbReference type="ARBA" id="ARBA00011738"/>
    </source>
</evidence>
<sequence>MLMLFTEAGLPIILGQSFDQNMGLSGQRIGCLSLVSRSLWSCPPVHGARIAETILKNPKIYQLWLKEVRLMAQRIQNMRYSFTKALKELGSPHDQSYLSKQFGLYSFNKNEGISIAGLNDNYIKYVAMAFHEVTKNTQI</sequence>
<evidence type="ECO:0000256" key="4">
    <source>
        <dbReference type="ARBA" id="ARBA00022679"/>
    </source>
</evidence>
<dbReference type="GO" id="GO:0006520">
    <property type="term" value="P:amino acid metabolic process"/>
    <property type="evidence" value="ECO:0007669"/>
    <property type="project" value="InterPro"/>
</dbReference>
<evidence type="ECO:0000256" key="5">
    <source>
        <dbReference type="ARBA" id="ARBA00022898"/>
    </source>
</evidence>
<keyword evidence="8" id="KW-1185">Reference proteome</keyword>
<comment type="subunit">
    <text evidence="2">Homodimer.</text>
</comment>
<protein>
    <recommendedName>
        <fullName evidence="6">Aminotransferase class I/classII large domain-containing protein</fullName>
    </recommendedName>
</protein>
<dbReference type="PANTHER" id="PTHR11879:SF22">
    <property type="entry name" value="ASPARTATE AMINOTRANSFERASE, MITOCHONDRIAL"/>
    <property type="match status" value="1"/>
</dbReference>
<gene>
    <name evidence="7" type="ORF">PPRIM_AZ9-3.1.T0260132</name>
</gene>
<accession>A0A8S1L4P0</accession>
<evidence type="ECO:0000256" key="1">
    <source>
        <dbReference type="ARBA" id="ARBA00001933"/>
    </source>
</evidence>
<dbReference type="AlphaFoldDB" id="A0A8S1L4P0"/>
<keyword evidence="5" id="KW-0663">Pyridoxal phosphate</keyword>
<feature type="domain" description="Aminotransferase class I/classII large" evidence="6">
    <location>
        <begin position="6"/>
        <end position="109"/>
    </location>
</feature>
<proteinExistence type="predicted"/>
<dbReference type="InterPro" id="IPR000796">
    <property type="entry name" value="Asp_trans"/>
</dbReference>
<name>A0A8S1L4P0_PARPR</name>
<evidence type="ECO:0000259" key="6">
    <source>
        <dbReference type="Pfam" id="PF00155"/>
    </source>
</evidence>
<dbReference type="GO" id="GO:0030170">
    <property type="term" value="F:pyridoxal phosphate binding"/>
    <property type="evidence" value="ECO:0007669"/>
    <property type="project" value="InterPro"/>
</dbReference>
<dbReference type="Proteomes" id="UP000688137">
    <property type="component" value="Unassembled WGS sequence"/>
</dbReference>
<dbReference type="GO" id="GO:0005739">
    <property type="term" value="C:mitochondrion"/>
    <property type="evidence" value="ECO:0007669"/>
    <property type="project" value="TreeGrafter"/>
</dbReference>
<dbReference type="PANTHER" id="PTHR11879">
    <property type="entry name" value="ASPARTATE AMINOTRANSFERASE"/>
    <property type="match status" value="1"/>
</dbReference>
<keyword evidence="3" id="KW-0032">Aminotransferase</keyword>
<comment type="caution">
    <text evidence="7">The sequence shown here is derived from an EMBL/GenBank/DDBJ whole genome shotgun (WGS) entry which is preliminary data.</text>
</comment>
<dbReference type="GO" id="GO:0004069">
    <property type="term" value="F:L-aspartate:2-oxoglutarate aminotransferase activity"/>
    <property type="evidence" value="ECO:0007669"/>
    <property type="project" value="UniProtKB-EC"/>
</dbReference>
<dbReference type="Pfam" id="PF00155">
    <property type="entry name" value="Aminotran_1_2"/>
    <property type="match status" value="1"/>
</dbReference>
<reference evidence="7" key="1">
    <citation type="submission" date="2021-01" db="EMBL/GenBank/DDBJ databases">
        <authorList>
            <consortium name="Genoscope - CEA"/>
            <person name="William W."/>
        </authorList>
    </citation>
    <scope>NUCLEOTIDE SEQUENCE</scope>
</reference>
<evidence type="ECO:0000313" key="8">
    <source>
        <dbReference type="Proteomes" id="UP000688137"/>
    </source>
</evidence>
<evidence type="ECO:0000256" key="3">
    <source>
        <dbReference type="ARBA" id="ARBA00022576"/>
    </source>
</evidence>
<evidence type="ECO:0000313" key="7">
    <source>
        <dbReference type="EMBL" id="CAD8057614.1"/>
    </source>
</evidence>
<organism evidence="7 8">
    <name type="scientific">Paramecium primaurelia</name>
    <dbReference type="NCBI Taxonomy" id="5886"/>
    <lineage>
        <taxon>Eukaryota</taxon>
        <taxon>Sar</taxon>
        <taxon>Alveolata</taxon>
        <taxon>Ciliophora</taxon>
        <taxon>Intramacronucleata</taxon>
        <taxon>Oligohymenophorea</taxon>
        <taxon>Peniculida</taxon>
        <taxon>Parameciidae</taxon>
        <taxon>Paramecium</taxon>
    </lineage>
</organism>
<keyword evidence="4" id="KW-0808">Transferase</keyword>
<dbReference type="EMBL" id="CAJJDM010000025">
    <property type="protein sequence ID" value="CAD8057614.1"/>
    <property type="molecule type" value="Genomic_DNA"/>
</dbReference>
<dbReference type="InterPro" id="IPR004839">
    <property type="entry name" value="Aminotransferase_I/II_large"/>
</dbReference>